<organism evidence="1">
    <name type="scientific">Populus trichocarpa</name>
    <name type="common">Western balsam poplar</name>
    <name type="synonym">Populus balsamifera subsp. trichocarpa</name>
    <dbReference type="NCBI Taxonomy" id="3694"/>
    <lineage>
        <taxon>Eukaryota</taxon>
        <taxon>Viridiplantae</taxon>
        <taxon>Streptophyta</taxon>
        <taxon>Embryophyta</taxon>
        <taxon>Tracheophyta</taxon>
        <taxon>Spermatophyta</taxon>
        <taxon>Magnoliopsida</taxon>
        <taxon>eudicotyledons</taxon>
        <taxon>Gunneridae</taxon>
        <taxon>Pentapetalae</taxon>
        <taxon>rosids</taxon>
        <taxon>fabids</taxon>
        <taxon>Malpighiales</taxon>
        <taxon>Salicaceae</taxon>
        <taxon>Saliceae</taxon>
        <taxon>Populus</taxon>
    </lineage>
</organism>
<proteinExistence type="evidence at transcript level"/>
<reference evidence="1" key="1">
    <citation type="journal article" date="2008" name="BMC Genomics">
        <title>Analysis of 4,664 high-quality sequence-finished poplar full-length cDNA clones and their utility for the discovery of genes responding to insect feeding.</title>
        <authorList>
            <person name="Ralph S.G."/>
            <person name="Chun H.J."/>
            <person name="Cooper D."/>
            <person name="Kirkpatrick R."/>
            <person name="Kolosova N."/>
            <person name="Gunter L."/>
            <person name="Tuskan G.A."/>
            <person name="Douglas C.J."/>
            <person name="Holt R.A."/>
            <person name="Jones S.J."/>
            <person name="Marra M.A."/>
            <person name="Bohlmann J."/>
        </authorList>
    </citation>
    <scope>NUCLEOTIDE SEQUENCE</scope>
    <source>
        <tissue evidence="1">Phloem and cambium</tissue>
    </source>
</reference>
<accession>A9PCV3</accession>
<protein>
    <submittedName>
        <fullName evidence="1">Uncharacterized protein</fullName>
    </submittedName>
</protein>
<evidence type="ECO:0000313" key="1">
    <source>
        <dbReference type="EMBL" id="ABK94206.1"/>
    </source>
</evidence>
<dbReference type="EMBL" id="EF146108">
    <property type="protein sequence ID" value="ABK94206.1"/>
    <property type="molecule type" value="mRNA"/>
</dbReference>
<dbReference type="AlphaFoldDB" id="A9PCV3"/>
<sequence>MALLSSGFLLLCQYDLLGRPSSISKERKAFHGLLLIC</sequence>
<name>A9PCV3_POPTR</name>